<evidence type="ECO:0000256" key="3">
    <source>
        <dbReference type="ARBA" id="ARBA00022833"/>
    </source>
</evidence>
<dbReference type="SUPFAM" id="SSF55718">
    <property type="entry name" value="SCP-like"/>
    <property type="match status" value="1"/>
</dbReference>
<dbReference type="Gene3D" id="1.25.40.880">
    <property type="entry name" value="Alkyl sulfatase, dimerisation domain"/>
    <property type="match status" value="1"/>
</dbReference>
<dbReference type="Gene3D" id="3.60.15.30">
    <property type="entry name" value="Metallo-beta-lactamase domain"/>
    <property type="match status" value="1"/>
</dbReference>
<dbReference type="PANTHER" id="PTHR43223:SF1">
    <property type="entry name" value="ALKYL_ARYL-SULFATASE BDS1"/>
    <property type="match status" value="1"/>
</dbReference>
<dbReference type="AlphaFoldDB" id="A0AA41TZ76"/>
<feature type="domain" description="Metallo-beta-lactamase" evidence="5">
    <location>
        <begin position="45"/>
        <end position="265"/>
    </location>
</feature>
<dbReference type="EMBL" id="JAKFHA010000007">
    <property type="protein sequence ID" value="MCF2528553.1"/>
    <property type="molecule type" value="Genomic_DNA"/>
</dbReference>
<keyword evidence="7" id="KW-1185">Reference proteome</keyword>
<dbReference type="Proteomes" id="UP001165378">
    <property type="component" value="Unassembled WGS sequence"/>
</dbReference>
<keyword evidence="3" id="KW-0862">Zinc</keyword>
<dbReference type="InterPro" id="IPR036866">
    <property type="entry name" value="RibonucZ/Hydroxyglut_hydro"/>
</dbReference>
<accession>A0AA41TZ76</accession>
<dbReference type="InterPro" id="IPR052195">
    <property type="entry name" value="Bact_Alkyl/Aryl-Sulfatase"/>
</dbReference>
<dbReference type="Gene3D" id="3.30.1050.10">
    <property type="entry name" value="SCP2 sterol-binding domain"/>
    <property type="match status" value="1"/>
</dbReference>
<dbReference type="CDD" id="cd07710">
    <property type="entry name" value="arylsulfatase_Sdsa1-like_MBL-fold"/>
    <property type="match status" value="1"/>
</dbReference>
<comment type="caution">
    <text evidence="6">The sequence shown here is derived from an EMBL/GenBank/DDBJ whole genome shotgun (WGS) entry which is preliminary data.</text>
</comment>
<evidence type="ECO:0000259" key="5">
    <source>
        <dbReference type="SMART" id="SM00849"/>
    </source>
</evidence>
<dbReference type="RefSeq" id="WP_235052718.1">
    <property type="nucleotide sequence ID" value="NZ_JAKFHA010000007.1"/>
</dbReference>
<dbReference type="GO" id="GO:0018909">
    <property type="term" value="P:dodecyl sulfate metabolic process"/>
    <property type="evidence" value="ECO:0007669"/>
    <property type="project" value="InterPro"/>
</dbReference>
<dbReference type="InterPro" id="IPR036527">
    <property type="entry name" value="SCP2_sterol-bd_dom_sf"/>
</dbReference>
<dbReference type="InterPro" id="IPR038536">
    <property type="entry name" value="Alkyl/aryl-sulf_dimr_sf"/>
</dbReference>
<dbReference type="Pfam" id="PF00753">
    <property type="entry name" value="Lactamase_B"/>
    <property type="match status" value="1"/>
</dbReference>
<dbReference type="SUPFAM" id="SSF56281">
    <property type="entry name" value="Metallo-hydrolase/oxidoreductase"/>
    <property type="match status" value="1"/>
</dbReference>
<organism evidence="6 7">
    <name type="scientific">Yinghuangia soli</name>
    <dbReference type="NCBI Taxonomy" id="2908204"/>
    <lineage>
        <taxon>Bacteria</taxon>
        <taxon>Bacillati</taxon>
        <taxon>Actinomycetota</taxon>
        <taxon>Actinomycetes</taxon>
        <taxon>Kitasatosporales</taxon>
        <taxon>Streptomycetaceae</taxon>
        <taxon>Yinghuangia</taxon>
    </lineage>
</organism>
<dbReference type="InterPro" id="IPR001279">
    <property type="entry name" value="Metallo-B-lactamas"/>
</dbReference>
<evidence type="ECO:0000313" key="7">
    <source>
        <dbReference type="Proteomes" id="UP001165378"/>
    </source>
</evidence>
<gene>
    <name evidence="6" type="ORF">LZ495_15180</name>
</gene>
<dbReference type="InterPro" id="IPR029228">
    <property type="entry name" value="Alkyl_sulf_dimr"/>
</dbReference>
<keyword evidence="1" id="KW-0479">Metal-binding</keyword>
<dbReference type="PANTHER" id="PTHR43223">
    <property type="entry name" value="ALKYL/ARYL-SULFATASE"/>
    <property type="match status" value="1"/>
</dbReference>
<sequence>MTDSQPTPYLVEPCIHPELAAHTGHFEKRVHTVADRVHVAVGWSSANAVFVEGPDGIVVVDTGSGTDLAAAIEPELRRHLKDPDAPVRAVVVTHHHPDHVNGLRHWVSPEAAASGEIAVYAHRTFLDSLTDQSGPALHIMGLRSVYSLGNLLGPADTAGMNDAVGPHAGVGQPSFVMPTHLVDDELEVAVAGLRLRLFHNPGETDDAISVHVPELGVVLCGDTIQGPTLPNIHTLRGCRYRDPMQWVRSIDALRACRAEHLVPSHGQPVTGAAAVEDVLSLERDCIQYIHDQTVRLMNQGLTPDELADELRLPAHLADAKPYAREYYGTVKHTVRQIFFGYLGWFGGDPVDLDPLPRPERARRTVELMGGRERVLAAARTAYEADEFQWAAELATHLTRIDREDTEARQLKAACFRRRGYAHMNINWRNWYLSSADELEGRIQPILPFINFAQIFAPRDLVARIRAAWLVELFTTRLRAEDALDTDRVLGFRITGGEHYGTEEVSLHIRRGVARFAASLPDTAEPVVELTRASMEALHLGTTDLAAALAAGNASVVRGTAEEAASLLGLFEPIKPEVPTEITLR</sequence>
<dbReference type="SMART" id="SM00849">
    <property type="entry name" value="Lactamase_B"/>
    <property type="match status" value="1"/>
</dbReference>
<proteinExistence type="inferred from homology"/>
<evidence type="ECO:0000313" key="6">
    <source>
        <dbReference type="EMBL" id="MCF2528553.1"/>
    </source>
</evidence>
<reference evidence="6" key="1">
    <citation type="submission" date="2022-01" db="EMBL/GenBank/DDBJ databases">
        <title>Genome-Based Taxonomic Classification of the Phylum Actinobacteria.</title>
        <authorList>
            <person name="Gao Y."/>
        </authorList>
    </citation>
    <scope>NUCLEOTIDE SEQUENCE</scope>
    <source>
        <strain evidence="6">KLBMP 8922</strain>
    </source>
</reference>
<keyword evidence="2" id="KW-0378">Hydrolase</keyword>
<dbReference type="Pfam" id="PF14864">
    <property type="entry name" value="Alkyl_sulf_C"/>
    <property type="match status" value="1"/>
</dbReference>
<dbReference type="InterPro" id="IPR029229">
    <property type="entry name" value="Alkyl_sulf_C"/>
</dbReference>
<dbReference type="InterPro" id="IPR044097">
    <property type="entry name" value="Bds1/SdsA1_MBL-fold"/>
</dbReference>
<dbReference type="GO" id="GO:0046983">
    <property type="term" value="F:protein dimerization activity"/>
    <property type="evidence" value="ECO:0007669"/>
    <property type="project" value="InterPro"/>
</dbReference>
<evidence type="ECO:0000256" key="1">
    <source>
        <dbReference type="ARBA" id="ARBA00022723"/>
    </source>
</evidence>
<evidence type="ECO:0000256" key="4">
    <source>
        <dbReference type="ARBA" id="ARBA00033751"/>
    </source>
</evidence>
<dbReference type="GO" id="GO:0018741">
    <property type="term" value="F:linear primary-alkylsulfatase activity"/>
    <property type="evidence" value="ECO:0007669"/>
    <property type="project" value="InterPro"/>
</dbReference>
<dbReference type="Pfam" id="PF14863">
    <property type="entry name" value="Alkyl_sulf_dimr"/>
    <property type="match status" value="1"/>
</dbReference>
<name>A0AA41TZ76_9ACTN</name>
<comment type="similarity">
    <text evidence="4">Belongs to the metallo-beta-lactamase superfamily. Type III sulfatase family.</text>
</comment>
<evidence type="ECO:0000256" key="2">
    <source>
        <dbReference type="ARBA" id="ARBA00022801"/>
    </source>
</evidence>
<protein>
    <submittedName>
        <fullName evidence="6">MBL fold metallo-hydrolase</fullName>
    </submittedName>
</protein>